<dbReference type="InterPro" id="IPR051797">
    <property type="entry name" value="TrmB-like"/>
</dbReference>
<name>A0A8T3YJT4_9ARCH</name>
<dbReference type="EMBL" id="JACQPB010000011">
    <property type="protein sequence ID" value="MBI4210062.1"/>
    <property type="molecule type" value="Genomic_DNA"/>
</dbReference>
<dbReference type="InterPro" id="IPR002831">
    <property type="entry name" value="Tscrpt_reg_TrmB_N"/>
</dbReference>
<comment type="caution">
    <text evidence="2">The sequence shown here is derived from an EMBL/GenBank/DDBJ whole genome shotgun (WGS) entry which is preliminary data.</text>
</comment>
<feature type="domain" description="Transcription regulator TrmB N-terminal" evidence="1">
    <location>
        <begin position="5"/>
        <end position="72"/>
    </location>
</feature>
<dbReference type="InterPro" id="IPR036390">
    <property type="entry name" value="WH_DNA-bd_sf"/>
</dbReference>
<dbReference type="PANTHER" id="PTHR34293:SF1">
    <property type="entry name" value="HTH-TYPE TRANSCRIPTIONAL REGULATOR TRMBL2"/>
    <property type="match status" value="1"/>
</dbReference>
<dbReference type="InterPro" id="IPR036388">
    <property type="entry name" value="WH-like_DNA-bd_sf"/>
</dbReference>
<dbReference type="SUPFAM" id="SSF46785">
    <property type="entry name" value="Winged helix' DNA-binding domain"/>
    <property type="match status" value="1"/>
</dbReference>
<evidence type="ECO:0000313" key="2">
    <source>
        <dbReference type="EMBL" id="MBI4210062.1"/>
    </source>
</evidence>
<evidence type="ECO:0000313" key="3">
    <source>
        <dbReference type="Proteomes" id="UP000732298"/>
    </source>
</evidence>
<dbReference type="AlphaFoldDB" id="A0A8T3YJT4"/>
<gene>
    <name evidence="2" type="ORF">HY544_00960</name>
</gene>
<protein>
    <submittedName>
        <fullName evidence="2">TrmB family transcriptional regulator</fullName>
    </submittedName>
</protein>
<organism evidence="2 3">
    <name type="scientific">Candidatus Iainarchaeum sp</name>
    <dbReference type="NCBI Taxonomy" id="3101447"/>
    <lineage>
        <taxon>Archaea</taxon>
        <taxon>Candidatus Iainarchaeota</taxon>
        <taxon>Candidatus Iainarchaeia</taxon>
        <taxon>Candidatus Iainarchaeales</taxon>
        <taxon>Candidatus Iainarchaeaceae</taxon>
        <taxon>Candidatus Iainarchaeum</taxon>
    </lineage>
</organism>
<sequence>MIEKLREAGLTEYESRVYLSLLEKGPLLGGEVCRHSGVPHPKTYEALNSLEEKGFVVVTPIKPKVFSAVEPKAAVGSLISSKIESFKKLGLELGRGLVARKRDEGEKGFYEKVKILAGEKSQFNLSSYFYSTARREVSQVFTYEYLYPAHNRDIRDAVKRGVKVRIIGTSISKEGLTMMKQHIRLGAEVRFYRIDELRMQVKDDREARITLYNPKNKGQRITAYFEHGELSKVLSSYLGRVWSKAKVVTLSSKLSDFG</sequence>
<proteinExistence type="predicted"/>
<reference evidence="2" key="1">
    <citation type="submission" date="2020-07" db="EMBL/GenBank/DDBJ databases">
        <title>Huge and variable diversity of episymbiotic CPR bacteria and DPANN archaea in groundwater ecosystems.</title>
        <authorList>
            <person name="He C.Y."/>
            <person name="Keren R."/>
            <person name="Whittaker M."/>
            <person name="Farag I.F."/>
            <person name="Doudna J."/>
            <person name="Cate J.H.D."/>
            <person name="Banfield J.F."/>
        </authorList>
    </citation>
    <scope>NUCLEOTIDE SEQUENCE</scope>
    <source>
        <strain evidence="2">NC_groundwater_1296_Ag_S-0.2um_52_80</strain>
    </source>
</reference>
<dbReference type="Proteomes" id="UP000732298">
    <property type="component" value="Unassembled WGS sequence"/>
</dbReference>
<dbReference type="Pfam" id="PF01978">
    <property type="entry name" value="TrmB"/>
    <property type="match status" value="1"/>
</dbReference>
<dbReference type="PANTHER" id="PTHR34293">
    <property type="entry name" value="HTH-TYPE TRANSCRIPTIONAL REGULATOR TRMBL2"/>
    <property type="match status" value="1"/>
</dbReference>
<accession>A0A8T3YJT4</accession>
<evidence type="ECO:0000259" key="1">
    <source>
        <dbReference type="Pfam" id="PF01978"/>
    </source>
</evidence>
<dbReference type="Gene3D" id="1.10.10.10">
    <property type="entry name" value="Winged helix-like DNA-binding domain superfamily/Winged helix DNA-binding domain"/>
    <property type="match status" value="1"/>
</dbReference>